<comment type="caution">
    <text evidence="2">The sequence shown here is derived from an EMBL/GenBank/DDBJ whole genome shotgun (WGS) entry which is preliminary data.</text>
</comment>
<sequence length="77" mass="8714">MTAGTRIFMGNHIWLAKRGDEQSAAGRQAAQQDSGSERANRDMHLPWAGYGQSDRREYSREDDDEDDDDDTSVELSH</sequence>
<dbReference type="EMBL" id="PJEX01000460">
    <property type="protein sequence ID" value="TKW49919.1"/>
    <property type="molecule type" value="Genomic_DNA"/>
</dbReference>
<protein>
    <submittedName>
        <fullName evidence="2">Uncharacterized protein</fullName>
    </submittedName>
</protein>
<feature type="compositionally biased region" description="Basic and acidic residues" evidence="1">
    <location>
        <begin position="35"/>
        <end position="44"/>
    </location>
</feature>
<dbReference type="AlphaFoldDB" id="A0A4U6X523"/>
<organism evidence="2 3">
    <name type="scientific">Colletotrichum tanaceti</name>
    <dbReference type="NCBI Taxonomy" id="1306861"/>
    <lineage>
        <taxon>Eukaryota</taxon>
        <taxon>Fungi</taxon>
        <taxon>Dikarya</taxon>
        <taxon>Ascomycota</taxon>
        <taxon>Pezizomycotina</taxon>
        <taxon>Sordariomycetes</taxon>
        <taxon>Hypocreomycetidae</taxon>
        <taxon>Glomerellales</taxon>
        <taxon>Glomerellaceae</taxon>
        <taxon>Colletotrichum</taxon>
        <taxon>Colletotrichum destructivum species complex</taxon>
    </lineage>
</organism>
<keyword evidence="3" id="KW-1185">Reference proteome</keyword>
<evidence type="ECO:0000256" key="1">
    <source>
        <dbReference type="SAM" id="MobiDB-lite"/>
    </source>
</evidence>
<name>A0A4U6X523_9PEZI</name>
<evidence type="ECO:0000313" key="2">
    <source>
        <dbReference type="EMBL" id="TKW49919.1"/>
    </source>
</evidence>
<reference evidence="2 3" key="1">
    <citation type="journal article" date="2019" name="PLoS ONE">
        <title>Comparative genome analysis indicates high evolutionary potential of pathogenicity genes in Colletotrichum tanaceti.</title>
        <authorList>
            <person name="Lelwala R.V."/>
            <person name="Korhonen P.K."/>
            <person name="Young N.D."/>
            <person name="Scott J.B."/>
            <person name="Ades P.A."/>
            <person name="Gasser R.B."/>
            <person name="Taylor P.W.J."/>
        </authorList>
    </citation>
    <scope>NUCLEOTIDE SEQUENCE [LARGE SCALE GENOMIC DNA]</scope>
    <source>
        <strain evidence="2">BRIP57314</strain>
    </source>
</reference>
<feature type="compositionally biased region" description="Acidic residues" evidence="1">
    <location>
        <begin position="60"/>
        <end position="77"/>
    </location>
</feature>
<feature type="region of interest" description="Disordered" evidence="1">
    <location>
        <begin position="19"/>
        <end position="77"/>
    </location>
</feature>
<evidence type="ECO:0000313" key="3">
    <source>
        <dbReference type="Proteomes" id="UP000310108"/>
    </source>
</evidence>
<gene>
    <name evidence="2" type="ORF">CTA1_2314</name>
</gene>
<accession>A0A4U6X523</accession>
<proteinExistence type="predicted"/>
<dbReference type="Proteomes" id="UP000310108">
    <property type="component" value="Unassembled WGS sequence"/>
</dbReference>